<dbReference type="Proteomes" id="UP000029499">
    <property type="component" value="Chromosome"/>
</dbReference>
<evidence type="ECO:0000313" key="4">
    <source>
        <dbReference type="Proteomes" id="UP000029499"/>
    </source>
</evidence>
<protein>
    <submittedName>
        <fullName evidence="3">Uncharacterized protein</fullName>
    </submittedName>
</protein>
<keyword evidence="2" id="KW-0812">Transmembrane</keyword>
<dbReference type="RefSeq" id="WP_043191456.1">
    <property type="nucleotide sequence ID" value="NZ_CP009533.1"/>
</dbReference>
<name>A0A089YQ48_9PSED</name>
<sequence>MRGTELKDGQHSTPDPGERSQLWPRVLGSLAIVGLLIGLMIGRLANPDPARLDNIEVHRDGLVLWFNDEPRVHSEVVEGTVAMLFDATGAPASGRLLVGGKPVSWRIQRSDEGLLLTAVAARPLQMQWRGVQLEGRWQTTIELREQ</sequence>
<keyword evidence="2" id="KW-0472">Membrane</keyword>
<evidence type="ECO:0000256" key="2">
    <source>
        <dbReference type="SAM" id="Phobius"/>
    </source>
</evidence>
<dbReference type="HOGENOM" id="CLU_148661_0_0_6"/>
<dbReference type="AlphaFoldDB" id="A0A089YQ48"/>
<gene>
    <name evidence="3" type="ORF">LT40_14730</name>
</gene>
<feature type="region of interest" description="Disordered" evidence="1">
    <location>
        <begin position="1"/>
        <end position="20"/>
    </location>
</feature>
<feature type="transmembrane region" description="Helical" evidence="2">
    <location>
        <begin position="22"/>
        <end position="42"/>
    </location>
</feature>
<dbReference type="OrthoDB" id="7014830at2"/>
<feature type="compositionally biased region" description="Basic and acidic residues" evidence="1">
    <location>
        <begin position="1"/>
        <end position="10"/>
    </location>
</feature>
<evidence type="ECO:0000313" key="3">
    <source>
        <dbReference type="EMBL" id="AIS18573.1"/>
    </source>
</evidence>
<reference evidence="3 4" key="1">
    <citation type="journal article" date="2015" name="J. Biotechnol.">
        <title>Complete genome sequence of Pseudomonas rhizosphaerae IH5T (=DSM 16299T), a phosphate-solubilizing rhizobacterium for bacterial biofertilizer.</title>
        <authorList>
            <person name="Kwak Y."/>
            <person name="Jung B.K."/>
            <person name="Shin J.H."/>
        </authorList>
    </citation>
    <scope>NUCLEOTIDE SEQUENCE [LARGE SCALE GENOMIC DNA]</scope>
    <source>
        <strain evidence="3">DSM 16299</strain>
    </source>
</reference>
<keyword evidence="2" id="KW-1133">Transmembrane helix</keyword>
<proteinExistence type="predicted"/>
<dbReference type="EMBL" id="CP009533">
    <property type="protein sequence ID" value="AIS18573.1"/>
    <property type="molecule type" value="Genomic_DNA"/>
</dbReference>
<dbReference type="KEGG" id="prh:LT40_14730"/>
<organism evidence="3 4">
    <name type="scientific">Pseudomonas rhizosphaerae</name>
    <dbReference type="NCBI Taxonomy" id="216142"/>
    <lineage>
        <taxon>Bacteria</taxon>
        <taxon>Pseudomonadati</taxon>
        <taxon>Pseudomonadota</taxon>
        <taxon>Gammaproteobacteria</taxon>
        <taxon>Pseudomonadales</taxon>
        <taxon>Pseudomonadaceae</taxon>
        <taxon>Pseudomonas</taxon>
    </lineage>
</organism>
<evidence type="ECO:0000256" key="1">
    <source>
        <dbReference type="SAM" id="MobiDB-lite"/>
    </source>
</evidence>
<accession>A0A089YQ48</accession>
<keyword evidence="4" id="KW-1185">Reference proteome</keyword>